<reference evidence="1 2" key="6">
    <citation type="journal article" date="2003" name="Appl. Environ. Microbiol.">
        <title>Morphological, host range, and genetic characterization of two coliphages.</title>
        <authorList>
            <person name="Goodridge L."/>
            <person name="Gallaccio A."/>
            <person name="Griffiths M.W."/>
        </authorList>
    </citation>
    <scope>NUCLEOTIDE SEQUENCE [LARGE SCALE GENOMIC DNA]</scope>
    <source>
        <strain evidence="1 2">AR1</strain>
    </source>
</reference>
<organismHost>
    <name type="scientific">Escherichia coli O157:H7</name>
    <dbReference type="NCBI Taxonomy" id="83334"/>
</organismHost>
<dbReference type="RefSeq" id="YP_009167952.1">
    <property type="nucleotide sequence ID" value="NC_027983.1"/>
</dbReference>
<reference evidence="1 2" key="2">
    <citation type="journal article" date="1998" name="J. Biomed. Sci.">
        <title>Characterization of a phage specific to hemorrhagic Escherichia coli O157:H7 and disclosure of variations in host outer membrane protein ompC.</title>
        <authorList>
            <person name="Yu S.L."/>
            <person name="Ding H.C."/>
            <person name="Seah J.N."/>
            <person name="Wu K.M."/>
            <person name="Chang Y.C."/>
            <person name="Chang K.S."/>
            <person name="Tam M.F."/>
            <person name="Syu W.J."/>
        </authorList>
    </citation>
    <scope>NUCLEOTIDE SEQUENCE [LARGE SCALE GENOMIC DNA]</scope>
    <source>
        <strain evidence="1 2">AR1</strain>
    </source>
</reference>
<gene>
    <name evidence="1" type="primary">ar1_141</name>
    <name evidence="1" type="ORF">AR1_141</name>
</gene>
<reference evidence="1 2" key="5">
    <citation type="journal article" date="2002" name="J. Microbiol. Immunol. Infect.">
        <title>Analysis of the baseplate region of phage AR1 that specifically infects Escherichia coli O157:H7.</title>
        <authorList>
            <person name="Liao C.P."/>
            <person name="Syu W.J."/>
        </authorList>
    </citation>
    <scope>NUCLEOTIDE SEQUENCE [LARGE SCALE GENOMIC DNA]</scope>
    <source>
        <strain evidence="1 2">AR1</strain>
    </source>
</reference>
<evidence type="ECO:0000313" key="1">
    <source>
        <dbReference type="EMBL" id="BAI83149.1"/>
    </source>
</evidence>
<reference evidence="1 2" key="1">
    <citation type="journal article" date="1990" name="J. Food Prot.">
        <title>Isolation and characterization of a coliphage specific for Escherichia coli 0157:H7.</title>
        <authorList>
            <person name="Ronner A.B."/>
            <person name="Cliver D.O."/>
        </authorList>
    </citation>
    <scope>NUCLEOTIDE SEQUENCE [LARGE SCALE GENOMIC DNA]</scope>
    <source>
        <strain evidence="1 2">AR1</strain>
    </source>
</reference>
<dbReference type="GeneID" id="26041901"/>
<organism evidence="1 2">
    <name type="scientific">Escherichia phage AR1</name>
    <name type="common">Bacteriophage AR1</name>
    <dbReference type="NCBI Taxonomy" id="66711"/>
    <lineage>
        <taxon>Viruses</taxon>
        <taxon>Duplodnaviria</taxon>
        <taxon>Heunggongvirae</taxon>
        <taxon>Uroviricota</taxon>
        <taxon>Caudoviricetes</taxon>
        <taxon>Pantevenvirales</taxon>
        <taxon>Straboviridae</taxon>
        <taxon>Tevenvirinae</taxon>
        <taxon>Tequatrovirus</taxon>
        <taxon>Tequatrovirus ar1</taxon>
    </lineage>
</organism>
<dbReference type="KEGG" id="vg:26041901"/>
<reference evidence="1 2" key="4">
    <citation type="journal article" date="2002" name="J. Food Prot.">
        <title>A conductance method for the identification of Escherichia coli O157:H7 using bacteriophage AR1.</title>
        <authorList>
            <person name="Chang T.C."/>
            <person name="Ding H.C."/>
            <person name="Chen S.W."/>
        </authorList>
    </citation>
    <scope>NUCLEOTIDE SEQUENCE [LARGE SCALE GENOMIC DNA]</scope>
    <source>
        <strain evidence="1 2">AR1</strain>
    </source>
</reference>
<accession>D4Z9T7</accession>
<dbReference type="Proteomes" id="UP000007649">
    <property type="component" value="Segment"/>
</dbReference>
<proteinExistence type="predicted"/>
<keyword evidence="2" id="KW-1185">Reference proteome</keyword>
<sequence>MRIELTSSDWKSEVIPLYDIRKFGARSGTRTHKEIIPQHFKCCAFTNLTILALGIKDSNLCILESKSSALPTWLIPNY</sequence>
<dbReference type="EMBL" id="AP011113">
    <property type="protein sequence ID" value="BAI83149.1"/>
    <property type="molecule type" value="Genomic_DNA"/>
</dbReference>
<name>D4Z9T7_BPAR1</name>
<evidence type="ECO:0000313" key="2">
    <source>
        <dbReference type="Proteomes" id="UP000007649"/>
    </source>
</evidence>
<protein>
    <submittedName>
        <fullName evidence="1">Uncharacterized protein</fullName>
    </submittedName>
</protein>
<reference evidence="1 2" key="3">
    <citation type="journal article" date="2000" name="J. Bacteriol.">
        <title>Characterization of the distal tail fiber locus and determination of the receptor for phage AR1, which specifically infects Escherichia coli O157:H7.</title>
        <authorList>
            <person name="Yu S.L."/>
            <person name="Ko K.L."/>
            <person name="Chen C.S."/>
            <person name="Chang Y.C."/>
            <person name="Syu W.J."/>
        </authorList>
    </citation>
    <scope>NUCLEOTIDE SEQUENCE [LARGE SCALE GENOMIC DNA]</scope>
    <source>
        <strain evidence="1 2">AR1</strain>
    </source>
</reference>
<reference evidence="1 2" key="7">
    <citation type="journal article" date="2011" name="J. Virol.">
        <title>T4-Like genome organization of the Escherichia coli O157:H7 lytic phage AR1.</title>
        <authorList>
            <person name="Liao W.-C."/>
            <person name="Ng W.V."/>
            <person name="Lin I.-H."/>
            <person name="Syu W.-J."/>
            <person name="Liu T.-T."/>
            <person name="Chang C.-H."/>
        </authorList>
    </citation>
    <scope>NUCLEOTIDE SEQUENCE [LARGE SCALE GENOMIC DNA]</scope>
    <source>
        <strain evidence="1 2">AR1</strain>
    </source>
</reference>